<dbReference type="EMBL" id="VDFV01000001">
    <property type="protein sequence ID" value="TNC74720.1"/>
    <property type="molecule type" value="Genomic_DNA"/>
</dbReference>
<evidence type="ECO:0000313" key="3">
    <source>
        <dbReference type="Proteomes" id="UP000305709"/>
    </source>
</evidence>
<comment type="caution">
    <text evidence="2">The sequence shown here is derived from an EMBL/GenBank/DDBJ whole genome shotgun (WGS) entry which is preliminary data.</text>
</comment>
<keyword evidence="3" id="KW-1185">Reference proteome</keyword>
<evidence type="ECO:0000313" key="2">
    <source>
        <dbReference type="EMBL" id="TNC74720.1"/>
    </source>
</evidence>
<dbReference type="OrthoDB" id="9816070at2"/>
<dbReference type="SUPFAM" id="SSF54909">
    <property type="entry name" value="Dimeric alpha+beta barrel"/>
    <property type="match status" value="1"/>
</dbReference>
<sequence length="107" mass="11697">MLLHCVFCALRPDAEPEALRAVMEDLAALRTEVEGMLDFRHGPNRDYEGKSARFGHGFVIAFRDRAAHLAYDAHPRHKDAGGRLVALCDGGHEGITVYDLETGPAGP</sequence>
<evidence type="ECO:0000259" key="1">
    <source>
        <dbReference type="PROSITE" id="PS51502"/>
    </source>
</evidence>
<accession>A0A5C4NL52</accession>
<reference evidence="2 3" key="1">
    <citation type="submission" date="2019-06" db="EMBL/GenBank/DDBJ databases">
        <authorList>
            <person name="Jiang L."/>
        </authorList>
    </citation>
    <scope>NUCLEOTIDE SEQUENCE [LARGE SCALE GENOMIC DNA]</scope>
    <source>
        <strain evidence="2 3">YIM 48858</strain>
    </source>
</reference>
<organism evidence="2 3">
    <name type="scientific">Rubellimicrobium roseum</name>
    <dbReference type="NCBI Taxonomy" id="687525"/>
    <lineage>
        <taxon>Bacteria</taxon>
        <taxon>Pseudomonadati</taxon>
        <taxon>Pseudomonadota</taxon>
        <taxon>Alphaproteobacteria</taxon>
        <taxon>Rhodobacterales</taxon>
        <taxon>Roseobacteraceae</taxon>
        <taxon>Rubellimicrobium</taxon>
    </lineage>
</organism>
<dbReference type="Pfam" id="PF07876">
    <property type="entry name" value="Dabb"/>
    <property type="match status" value="1"/>
</dbReference>
<dbReference type="Gene3D" id="3.30.70.100">
    <property type="match status" value="1"/>
</dbReference>
<dbReference type="InterPro" id="IPR011008">
    <property type="entry name" value="Dimeric_a/b-barrel"/>
</dbReference>
<proteinExistence type="predicted"/>
<dbReference type="AlphaFoldDB" id="A0A5C4NL52"/>
<name>A0A5C4NL52_9RHOB</name>
<dbReference type="SMART" id="SM00886">
    <property type="entry name" value="Dabb"/>
    <property type="match status" value="1"/>
</dbReference>
<protein>
    <submittedName>
        <fullName evidence="2">Dabb family protein</fullName>
    </submittedName>
</protein>
<gene>
    <name evidence="2" type="ORF">FHG71_00865</name>
</gene>
<dbReference type="InterPro" id="IPR013097">
    <property type="entry name" value="Dabb"/>
</dbReference>
<dbReference type="RefSeq" id="WP_139079714.1">
    <property type="nucleotide sequence ID" value="NZ_VDFV01000001.1"/>
</dbReference>
<feature type="domain" description="Stress-response A/B barrel" evidence="1">
    <location>
        <begin position="2"/>
        <end position="100"/>
    </location>
</feature>
<dbReference type="Proteomes" id="UP000305709">
    <property type="component" value="Unassembled WGS sequence"/>
</dbReference>
<dbReference type="PROSITE" id="PS51502">
    <property type="entry name" value="S_R_A_B_BARREL"/>
    <property type="match status" value="1"/>
</dbReference>